<dbReference type="PANTHER" id="PTHR46230">
    <property type="match status" value="1"/>
</dbReference>
<accession>A0A0S2IP98</accession>
<dbReference type="PATRIC" id="fig|280505.15.peg.1150"/>
<dbReference type="EMBL" id="CP012029">
    <property type="protein sequence ID" value="ALO25484.1"/>
    <property type="molecule type" value="Genomic_DNA"/>
</dbReference>
<sequence>MVRSFYDWSSNLIVVCSFRALIEKRDRNPKLTYLQFMSVSEEIRSLLNSSLNPYRLEVEDLSAEHAGHTGNPENKPEGTHIKIILVSSKFSGKSKVEQHRMVYSVLKPWIDRGLHAIILETKERD</sequence>
<organism evidence="2">
    <name type="scientific">Leptospira borgpetersenii serovar Ballum</name>
    <dbReference type="NCBI Taxonomy" id="280505"/>
    <lineage>
        <taxon>Bacteria</taxon>
        <taxon>Pseudomonadati</taxon>
        <taxon>Spirochaetota</taxon>
        <taxon>Spirochaetia</taxon>
        <taxon>Leptospirales</taxon>
        <taxon>Leptospiraceae</taxon>
        <taxon>Leptospira</taxon>
    </lineage>
</organism>
<comment type="similarity">
    <text evidence="1">Belongs to the BolA/IbaG family.</text>
</comment>
<dbReference type="GO" id="GO:0016226">
    <property type="term" value="P:iron-sulfur cluster assembly"/>
    <property type="evidence" value="ECO:0007669"/>
    <property type="project" value="TreeGrafter"/>
</dbReference>
<dbReference type="PANTHER" id="PTHR46230:SF7">
    <property type="entry name" value="BOLA-LIKE PROTEIN 1"/>
    <property type="match status" value="1"/>
</dbReference>
<dbReference type="SUPFAM" id="SSF82657">
    <property type="entry name" value="BolA-like"/>
    <property type="match status" value="1"/>
</dbReference>
<dbReference type="Gene3D" id="3.30.300.90">
    <property type="entry name" value="BolA-like"/>
    <property type="match status" value="1"/>
</dbReference>
<evidence type="ECO:0000256" key="1">
    <source>
        <dbReference type="RuleBase" id="RU003860"/>
    </source>
</evidence>
<name>A0A0S2IP98_LEPBO</name>
<protein>
    <submittedName>
        <fullName evidence="2">BolA-like protein</fullName>
    </submittedName>
</protein>
<dbReference type="InterPro" id="IPR002634">
    <property type="entry name" value="BolA"/>
</dbReference>
<dbReference type="Proteomes" id="UP000058857">
    <property type="component" value="Chromosome 1"/>
</dbReference>
<evidence type="ECO:0000313" key="2">
    <source>
        <dbReference type="EMBL" id="ALO25484.1"/>
    </source>
</evidence>
<evidence type="ECO:0000313" key="3">
    <source>
        <dbReference type="Proteomes" id="UP000058857"/>
    </source>
</evidence>
<proteinExistence type="inferred from homology"/>
<reference evidence="2 3" key="1">
    <citation type="journal article" date="2015" name="PLoS Negl. Trop. Dis.">
        <title>Distribution of Plasmids in Distinct Leptospira Pathogenic Species.</title>
        <authorList>
            <person name="Wang Y."/>
            <person name="Zhuang X."/>
            <person name="Zhong Y."/>
            <person name="Zhang C."/>
            <person name="Zhang Y."/>
            <person name="Zeng L."/>
            <person name="Zhu Y."/>
            <person name="He P."/>
            <person name="Dong K."/>
            <person name="Pal U."/>
            <person name="Guo X."/>
            <person name="Qin J."/>
        </authorList>
    </citation>
    <scope>NUCLEOTIDE SEQUENCE [LARGE SCALE GENOMIC DNA]</scope>
    <source>
        <strain evidence="2 3">56604</strain>
    </source>
</reference>
<dbReference type="InterPro" id="IPR036065">
    <property type="entry name" value="BolA-like_sf"/>
</dbReference>
<dbReference type="Pfam" id="PF01722">
    <property type="entry name" value="BolA"/>
    <property type="match status" value="1"/>
</dbReference>
<gene>
    <name evidence="2" type="ORF">LBBP_01179</name>
</gene>
<dbReference type="AlphaFoldDB" id="A0A0S2IP98"/>